<dbReference type="SUPFAM" id="SSF52540">
    <property type="entry name" value="P-loop containing nucleoside triphosphate hydrolases"/>
    <property type="match status" value="1"/>
</dbReference>
<evidence type="ECO:0000259" key="7">
    <source>
        <dbReference type="Pfam" id="PF05191"/>
    </source>
</evidence>
<dbReference type="GO" id="GO:0005524">
    <property type="term" value="F:ATP binding"/>
    <property type="evidence" value="ECO:0007669"/>
    <property type="project" value="InterPro"/>
</dbReference>
<dbReference type="InterPro" id="IPR000850">
    <property type="entry name" value="Adenylat/UMP-CMP_kin"/>
</dbReference>
<organism evidence="8 9">
    <name type="scientific">Syphacia muris</name>
    <dbReference type="NCBI Taxonomy" id="451379"/>
    <lineage>
        <taxon>Eukaryota</taxon>
        <taxon>Metazoa</taxon>
        <taxon>Ecdysozoa</taxon>
        <taxon>Nematoda</taxon>
        <taxon>Chromadorea</taxon>
        <taxon>Rhabditida</taxon>
        <taxon>Spirurina</taxon>
        <taxon>Oxyuridomorpha</taxon>
        <taxon>Oxyuroidea</taxon>
        <taxon>Oxyuridae</taxon>
        <taxon>Syphacia</taxon>
    </lineage>
</organism>
<keyword evidence="2" id="KW-0547">Nucleotide-binding</keyword>
<evidence type="ECO:0000256" key="3">
    <source>
        <dbReference type="ARBA" id="ARBA00022777"/>
    </source>
</evidence>
<dbReference type="FunFam" id="3.40.50.300:FF:000106">
    <property type="entry name" value="Adenylate kinase mitochondrial"/>
    <property type="match status" value="1"/>
</dbReference>
<evidence type="ECO:0000313" key="9">
    <source>
        <dbReference type="WBParaSite" id="SMUV_0000438601-mRNA-1"/>
    </source>
</evidence>
<dbReference type="NCBIfam" id="NF011100">
    <property type="entry name" value="PRK14527.1"/>
    <property type="match status" value="1"/>
</dbReference>
<dbReference type="NCBIfam" id="NF001381">
    <property type="entry name" value="PRK00279.1-3"/>
    <property type="match status" value="1"/>
</dbReference>
<dbReference type="PRINTS" id="PR00094">
    <property type="entry name" value="ADENYLTKNASE"/>
</dbReference>
<reference evidence="9" key="1">
    <citation type="submission" date="2017-02" db="UniProtKB">
        <authorList>
            <consortium name="WormBaseParasite"/>
        </authorList>
    </citation>
    <scope>IDENTIFICATION</scope>
</reference>
<dbReference type="PANTHER" id="PTHR23359">
    <property type="entry name" value="NUCLEOTIDE KINASE"/>
    <property type="match status" value="1"/>
</dbReference>
<evidence type="ECO:0000256" key="5">
    <source>
        <dbReference type="RuleBase" id="RU003330"/>
    </source>
</evidence>
<dbReference type="HAMAP" id="MF_00235">
    <property type="entry name" value="Adenylate_kinase_Adk"/>
    <property type="match status" value="1"/>
</dbReference>
<evidence type="ECO:0000313" key="8">
    <source>
        <dbReference type="Proteomes" id="UP000046393"/>
    </source>
</evidence>
<dbReference type="Pfam" id="PF00406">
    <property type="entry name" value="ADK"/>
    <property type="match status" value="1"/>
</dbReference>
<dbReference type="InterPro" id="IPR006259">
    <property type="entry name" value="Adenyl_kin_sub"/>
</dbReference>
<evidence type="ECO:0000256" key="1">
    <source>
        <dbReference type="ARBA" id="ARBA00022679"/>
    </source>
</evidence>
<feature type="region of interest" description="Disordered" evidence="6">
    <location>
        <begin position="1"/>
        <end position="55"/>
    </location>
</feature>
<dbReference type="InterPro" id="IPR007862">
    <property type="entry name" value="Adenylate_kinase_lid-dom"/>
</dbReference>
<dbReference type="STRING" id="451379.A0A0N5AIX5"/>
<dbReference type="NCBIfam" id="TIGR01351">
    <property type="entry name" value="adk"/>
    <property type="match status" value="1"/>
</dbReference>
<dbReference type="CDD" id="cd01428">
    <property type="entry name" value="ADK"/>
    <property type="match status" value="1"/>
</dbReference>
<dbReference type="Pfam" id="PF05191">
    <property type="entry name" value="ADK_lid"/>
    <property type="match status" value="1"/>
</dbReference>
<dbReference type="WBParaSite" id="SMUV_0000438601-mRNA-1">
    <property type="protein sequence ID" value="SMUV_0000438601-mRNA-1"/>
    <property type="gene ID" value="SMUV_0000438601"/>
</dbReference>
<dbReference type="Proteomes" id="UP000046393">
    <property type="component" value="Unplaced"/>
</dbReference>
<name>A0A0N5AIX5_9BILA</name>
<feature type="compositionally biased region" description="Basic and acidic residues" evidence="6">
    <location>
        <begin position="7"/>
        <end position="50"/>
    </location>
</feature>
<protein>
    <recommendedName>
        <fullName evidence="4">Lethal protein 754</fullName>
    </recommendedName>
</protein>
<dbReference type="InterPro" id="IPR027417">
    <property type="entry name" value="P-loop_NTPase"/>
</dbReference>
<feature type="domain" description="Adenylate kinase active site lid" evidence="7">
    <location>
        <begin position="183"/>
        <end position="218"/>
    </location>
</feature>
<evidence type="ECO:0000256" key="2">
    <source>
        <dbReference type="ARBA" id="ARBA00022741"/>
    </source>
</evidence>
<dbReference type="Gene3D" id="3.40.50.300">
    <property type="entry name" value="P-loop containing nucleotide triphosphate hydrolases"/>
    <property type="match status" value="1"/>
</dbReference>
<keyword evidence="8" id="KW-1185">Reference proteome</keyword>
<keyword evidence="1 5" id="KW-0808">Transferase</keyword>
<dbReference type="InterPro" id="IPR033690">
    <property type="entry name" value="Adenylat_kinase_CS"/>
</dbReference>
<sequence length="273" mass="30286">MHWFLPKLDKQKDDEETRVPKAKTREEVFARLDSISRPKSDGKEQSEEGGKGLTKSVRAVLLGPPGSGKGTVAVQLSKEFSACHLSTGDLLRAEVSKGSELGKTIKATLEGGKLVTDDVVCQMIEQNLERPECQKGFLLDGFPRTIVQAKKLDEMLEARQTPLDVAVELAVNDKVLIDRIVGRLYHPGSGRVYNLKSSPPKIPMKDDITGEPLVHRSDDSEEVLKSRLGVYYKQTSPLVDYYIRRGVHQRVDAAKKPEDVLNKVKAIFGTFSC</sequence>
<comment type="similarity">
    <text evidence="5">Belongs to the adenylate kinase family.</text>
</comment>
<evidence type="ECO:0000256" key="6">
    <source>
        <dbReference type="SAM" id="MobiDB-lite"/>
    </source>
</evidence>
<keyword evidence="3 5" id="KW-0418">Kinase</keyword>
<dbReference type="AlphaFoldDB" id="A0A0N5AIX5"/>
<evidence type="ECO:0000256" key="4">
    <source>
        <dbReference type="ARBA" id="ARBA00078453"/>
    </source>
</evidence>
<proteinExistence type="inferred from homology"/>
<dbReference type="PROSITE" id="PS00113">
    <property type="entry name" value="ADENYLATE_KINASE"/>
    <property type="match status" value="1"/>
</dbReference>
<dbReference type="GO" id="GO:0004017">
    <property type="term" value="F:AMP kinase activity"/>
    <property type="evidence" value="ECO:0007669"/>
    <property type="project" value="InterPro"/>
</dbReference>
<accession>A0A0N5AIX5</accession>